<dbReference type="InParanoid" id="G4ZCF8"/>
<accession>G4ZCF8</accession>
<organism evidence="2 3">
    <name type="scientific">Phytophthora sojae (strain P6497)</name>
    <name type="common">Soybean stem and root rot agent</name>
    <name type="synonym">Phytophthora megasperma f. sp. glycines</name>
    <dbReference type="NCBI Taxonomy" id="1094619"/>
    <lineage>
        <taxon>Eukaryota</taxon>
        <taxon>Sar</taxon>
        <taxon>Stramenopiles</taxon>
        <taxon>Oomycota</taxon>
        <taxon>Peronosporomycetes</taxon>
        <taxon>Peronosporales</taxon>
        <taxon>Peronosporaceae</taxon>
        <taxon>Phytophthora</taxon>
    </lineage>
</organism>
<dbReference type="EMBL" id="JH159154">
    <property type="protein sequence ID" value="EGZ16847.1"/>
    <property type="molecule type" value="Genomic_DNA"/>
</dbReference>
<sequence>MWRATSNNQDQGESSSRGGGGGAKWSGSLRAGAVLATLLGVWSLRALQVSSAPTAKSWVREDGHVSVVNCSALSPPPDTQFWQAMDRCYDCAAEPSCGFCQSTLTCVAGNLQGPFDRYQVWCSDWIPEAEACPVNPQCDTITDCGTCAASDECVWCASDASCMAVEEGFGSGCKALVRAAVSCE</sequence>
<dbReference type="Proteomes" id="UP000002640">
    <property type="component" value="Unassembled WGS sequence"/>
</dbReference>
<dbReference type="KEGG" id="psoj:PHYSODRAFT_300132"/>
<feature type="region of interest" description="Disordered" evidence="1">
    <location>
        <begin position="1"/>
        <end position="24"/>
    </location>
</feature>
<evidence type="ECO:0000313" key="2">
    <source>
        <dbReference type="EMBL" id="EGZ16847.1"/>
    </source>
</evidence>
<name>G4ZCF8_PHYSP</name>
<feature type="compositionally biased region" description="Polar residues" evidence="1">
    <location>
        <begin position="1"/>
        <end position="11"/>
    </location>
</feature>
<evidence type="ECO:0000256" key="1">
    <source>
        <dbReference type="SAM" id="MobiDB-lite"/>
    </source>
</evidence>
<keyword evidence="3" id="KW-1185">Reference proteome</keyword>
<gene>
    <name evidence="2" type="ORF">PHYSODRAFT_300132</name>
</gene>
<proteinExistence type="predicted"/>
<evidence type="ECO:0008006" key="4">
    <source>
        <dbReference type="Google" id="ProtNLM"/>
    </source>
</evidence>
<dbReference type="AlphaFoldDB" id="G4ZCF8"/>
<dbReference type="RefSeq" id="XP_009525905.1">
    <property type="nucleotide sequence ID" value="XM_009527610.1"/>
</dbReference>
<reference evidence="2 3" key="1">
    <citation type="journal article" date="2006" name="Science">
        <title>Phytophthora genome sequences uncover evolutionary origins and mechanisms of pathogenesis.</title>
        <authorList>
            <person name="Tyler B.M."/>
            <person name="Tripathy S."/>
            <person name="Zhang X."/>
            <person name="Dehal P."/>
            <person name="Jiang R.H."/>
            <person name="Aerts A."/>
            <person name="Arredondo F.D."/>
            <person name="Baxter L."/>
            <person name="Bensasson D."/>
            <person name="Beynon J.L."/>
            <person name="Chapman J."/>
            <person name="Damasceno C.M."/>
            <person name="Dorrance A.E."/>
            <person name="Dou D."/>
            <person name="Dickerman A.W."/>
            <person name="Dubchak I.L."/>
            <person name="Garbelotto M."/>
            <person name="Gijzen M."/>
            <person name="Gordon S.G."/>
            <person name="Govers F."/>
            <person name="Grunwald N.J."/>
            <person name="Huang W."/>
            <person name="Ivors K.L."/>
            <person name="Jones R.W."/>
            <person name="Kamoun S."/>
            <person name="Krampis K."/>
            <person name="Lamour K.H."/>
            <person name="Lee M.K."/>
            <person name="McDonald W.H."/>
            <person name="Medina M."/>
            <person name="Meijer H.J."/>
            <person name="Nordberg E.K."/>
            <person name="Maclean D.J."/>
            <person name="Ospina-Giraldo M.D."/>
            <person name="Morris P.F."/>
            <person name="Phuntumart V."/>
            <person name="Putnam N.H."/>
            <person name="Rash S."/>
            <person name="Rose J.K."/>
            <person name="Sakihama Y."/>
            <person name="Salamov A.A."/>
            <person name="Savidor A."/>
            <person name="Scheuring C.F."/>
            <person name="Smith B.M."/>
            <person name="Sobral B.W."/>
            <person name="Terry A."/>
            <person name="Torto-Alalibo T.A."/>
            <person name="Win J."/>
            <person name="Xu Z."/>
            <person name="Zhang H."/>
            <person name="Grigoriev I.V."/>
            <person name="Rokhsar D.S."/>
            <person name="Boore J.L."/>
        </authorList>
    </citation>
    <scope>NUCLEOTIDE SEQUENCE [LARGE SCALE GENOMIC DNA]</scope>
    <source>
        <strain evidence="2 3">P6497</strain>
    </source>
</reference>
<evidence type="ECO:0000313" key="3">
    <source>
        <dbReference type="Proteomes" id="UP000002640"/>
    </source>
</evidence>
<dbReference type="GeneID" id="20641818"/>
<protein>
    <recommendedName>
        <fullName evidence="4">PSI domain-containing protein</fullName>
    </recommendedName>
</protein>
<dbReference type="STRING" id="1094619.G4ZCF8"/>